<sequence length="635" mass="70558">MSNKKKYSMLASTAAVAFILAACGNGDTADTDNGTDDNGATEEEVDVDEDAEGNGDGETAADGPQPIEFETRVENEGEAIDGGTMSIGYVSDSPFTGIFSYELYSGNPDAIVMQYTMGALVGTDENYQYDDSGAATVELDQDTNIVTITLQDGVLWHDGEQVTADDIAFTHEIIGHPDYPGVRYSSDMQSIIGMEAYKNGEADSIEGITVVDDLTLEIEYESVGVQMLQAGGGVWAYAAPRHYLEDIPVAELESSPEIRERPIGFGPFMVDNIVPGESVSYTRFEDYYRGTPNIERLELETVPSSTAVAAMENHQFDVFLSMPTDQYENFENIPGYTVIGRPENSYTYIGFKLGEWQGAVEDDEGNVVEPPQNVPNPDAKMADKNLRQAMAYAIDNDAVGARFYQGLRSRANSPIIPNFADYYNEDLEGYPNDPDRAIELLDEAGYEDTNGDGFRETPEGEELVINFASMSGGDVAEPIAEYYMQSWRNIGLNVQLLDGRLHEFNSFYDRVEADDPNIDIYQGAWGTGSDPTPDGLYGRTAPFNYTRWATEENDEYMEQMLSDQGFDVEWRAEVFREWQEYFMEELPIIPTLFRNEVFPVNNRVGAYDITVGEDPDLDGVGIHTWYLTDEDRATE</sequence>
<evidence type="ECO:0000313" key="8">
    <source>
        <dbReference type="Proteomes" id="UP000238205"/>
    </source>
</evidence>
<dbReference type="InterPro" id="IPR000914">
    <property type="entry name" value="SBP_5_dom"/>
</dbReference>
<dbReference type="GO" id="GO:1904680">
    <property type="term" value="F:peptide transmembrane transporter activity"/>
    <property type="evidence" value="ECO:0007669"/>
    <property type="project" value="TreeGrafter"/>
</dbReference>
<dbReference type="OrthoDB" id="9796817at2"/>
<dbReference type="PANTHER" id="PTHR30290">
    <property type="entry name" value="PERIPLASMIC BINDING COMPONENT OF ABC TRANSPORTER"/>
    <property type="match status" value="1"/>
</dbReference>
<organism evidence="7 8">
    <name type="scientific">Alkalibacterium olivapovliticus</name>
    <dbReference type="NCBI Taxonomy" id="99907"/>
    <lineage>
        <taxon>Bacteria</taxon>
        <taxon>Bacillati</taxon>
        <taxon>Bacillota</taxon>
        <taxon>Bacilli</taxon>
        <taxon>Lactobacillales</taxon>
        <taxon>Carnobacteriaceae</taxon>
        <taxon>Alkalibacterium</taxon>
    </lineage>
</organism>
<dbReference type="Pfam" id="PF00496">
    <property type="entry name" value="SBP_bac_5"/>
    <property type="match status" value="1"/>
</dbReference>
<dbReference type="GO" id="GO:0043190">
    <property type="term" value="C:ATP-binding cassette (ABC) transporter complex"/>
    <property type="evidence" value="ECO:0007669"/>
    <property type="project" value="InterPro"/>
</dbReference>
<reference evidence="7 8" key="1">
    <citation type="submission" date="2018-03" db="EMBL/GenBank/DDBJ databases">
        <title>Genomic Encyclopedia of Archaeal and Bacterial Type Strains, Phase II (KMG-II): from individual species to whole genera.</title>
        <authorList>
            <person name="Goeker M."/>
        </authorList>
    </citation>
    <scope>NUCLEOTIDE SEQUENCE [LARGE SCALE GENOMIC DNA]</scope>
    <source>
        <strain evidence="7 8">DSM 13175</strain>
    </source>
</reference>
<evidence type="ECO:0000256" key="3">
    <source>
        <dbReference type="ARBA" id="ARBA00022729"/>
    </source>
</evidence>
<dbReference type="PROSITE" id="PS51257">
    <property type="entry name" value="PROKAR_LIPOPROTEIN"/>
    <property type="match status" value="1"/>
</dbReference>
<dbReference type="CDD" id="cd08510">
    <property type="entry name" value="PBP2_Lactococcal_OppA_like"/>
    <property type="match status" value="1"/>
</dbReference>
<evidence type="ECO:0000256" key="5">
    <source>
        <dbReference type="SAM" id="SignalP"/>
    </source>
</evidence>
<keyword evidence="2" id="KW-0813">Transport</keyword>
<feature type="domain" description="Solute-binding protein family 5" evidence="6">
    <location>
        <begin position="137"/>
        <end position="541"/>
    </location>
</feature>
<dbReference type="Proteomes" id="UP000238205">
    <property type="component" value="Unassembled WGS sequence"/>
</dbReference>
<evidence type="ECO:0000256" key="4">
    <source>
        <dbReference type="SAM" id="MobiDB-lite"/>
    </source>
</evidence>
<dbReference type="PANTHER" id="PTHR30290:SF9">
    <property type="entry name" value="OLIGOPEPTIDE-BINDING PROTEIN APPA"/>
    <property type="match status" value="1"/>
</dbReference>
<comment type="caution">
    <text evidence="7">The sequence shown here is derived from an EMBL/GenBank/DDBJ whole genome shotgun (WGS) entry which is preliminary data.</text>
</comment>
<evidence type="ECO:0000313" key="7">
    <source>
        <dbReference type="EMBL" id="PRY83820.1"/>
    </source>
</evidence>
<comment type="similarity">
    <text evidence="1">Belongs to the bacterial solute-binding protein 5 family.</text>
</comment>
<evidence type="ECO:0000256" key="2">
    <source>
        <dbReference type="ARBA" id="ARBA00022448"/>
    </source>
</evidence>
<feature type="signal peptide" evidence="5">
    <location>
        <begin position="1"/>
        <end position="21"/>
    </location>
</feature>
<evidence type="ECO:0000259" key="6">
    <source>
        <dbReference type="Pfam" id="PF00496"/>
    </source>
</evidence>
<protein>
    <submittedName>
        <fullName evidence="7">Peptide/nickel transport system substrate-binding protein</fullName>
    </submittedName>
</protein>
<dbReference type="Gene3D" id="3.40.190.10">
    <property type="entry name" value="Periplasmic binding protein-like II"/>
    <property type="match status" value="1"/>
</dbReference>
<keyword evidence="8" id="KW-1185">Reference proteome</keyword>
<dbReference type="RefSeq" id="WP_106190365.1">
    <property type="nucleotide sequence ID" value="NZ_PVTO01000002.1"/>
</dbReference>
<dbReference type="SUPFAM" id="SSF53850">
    <property type="entry name" value="Periplasmic binding protein-like II"/>
    <property type="match status" value="1"/>
</dbReference>
<feature type="region of interest" description="Disordered" evidence="4">
    <location>
        <begin position="27"/>
        <end position="66"/>
    </location>
</feature>
<dbReference type="InterPro" id="IPR039424">
    <property type="entry name" value="SBP_5"/>
</dbReference>
<feature type="compositionally biased region" description="Acidic residues" evidence="4">
    <location>
        <begin position="29"/>
        <end position="55"/>
    </location>
</feature>
<name>A0A2T0WAT5_9LACT</name>
<dbReference type="AlphaFoldDB" id="A0A2T0WAT5"/>
<accession>A0A2T0WAT5</accession>
<dbReference type="EMBL" id="PVTO01000002">
    <property type="protein sequence ID" value="PRY83820.1"/>
    <property type="molecule type" value="Genomic_DNA"/>
</dbReference>
<proteinExistence type="inferred from homology"/>
<feature type="chain" id="PRO_5038590558" evidence="5">
    <location>
        <begin position="22"/>
        <end position="635"/>
    </location>
</feature>
<evidence type="ECO:0000256" key="1">
    <source>
        <dbReference type="ARBA" id="ARBA00005695"/>
    </source>
</evidence>
<dbReference type="InterPro" id="IPR030678">
    <property type="entry name" value="Peptide/Ni-bd"/>
</dbReference>
<gene>
    <name evidence="7" type="ORF">CLV38_1021</name>
</gene>
<dbReference type="GO" id="GO:0015833">
    <property type="term" value="P:peptide transport"/>
    <property type="evidence" value="ECO:0007669"/>
    <property type="project" value="TreeGrafter"/>
</dbReference>
<keyword evidence="3 5" id="KW-0732">Signal</keyword>
<dbReference type="PIRSF" id="PIRSF002741">
    <property type="entry name" value="MppA"/>
    <property type="match status" value="1"/>
</dbReference>
<dbReference type="GO" id="GO:0042597">
    <property type="term" value="C:periplasmic space"/>
    <property type="evidence" value="ECO:0007669"/>
    <property type="project" value="UniProtKB-ARBA"/>
</dbReference>
<dbReference type="Gene3D" id="3.10.105.10">
    <property type="entry name" value="Dipeptide-binding Protein, Domain 3"/>
    <property type="match status" value="1"/>
</dbReference>